<feature type="compositionally biased region" description="Basic and acidic residues" evidence="1">
    <location>
        <begin position="230"/>
        <end position="244"/>
    </location>
</feature>
<feature type="compositionally biased region" description="Basic and acidic residues" evidence="1">
    <location>
        <begin position="291"/>
        <end position="300"/>
    </location>
</feature>
<dbReference type="Gene3D" id="3.10.10.10">
    <property type="entry name" value="HIV Type 1 Reverse Transcriptase, subunit A, domain 1"/>
    <property type="match status" value="1"/>
</dbReference>
<sequence length="322" mass="36383">MLKKKIVRLSSSPWSSPVVLVRKKDGSLRICVGYRQLNQVTERDSFPLPRVDDTIDAVAGSKWFSNLDLASGYWQVEVHPKDRCKTAFAVPSGLYEFETMPLCLANAPTTFQRLMQTVLAGLVPKCCLIYLDDIIVHDRTIDEHNGRLLSKAEFVAVGPNTEIQQQLSINHKEELRPNLVQEGGDTLQHHRTAEEGRKLSIQSVPEEWISKEFYQEKLEEEDISTTAKNKPPDGTKVKWKDHQNPGRSGFGSRKLGSRWQGPFVVTDCRGNVHTIQDGRRSKVVNGTQLRKWHDIPEERPSGPAGEADLAEVNENRRPANEL</sequence>
<dbReference type="CTD" id="20325292"/>
<dbReference type="InterPro" id="IPR053134">
    <property type="entry name" value="RNA-dir_DNA_polymerase"/>
</dbReference>
<evidence type="ECO:0000313" key="3">
    <source>
        <dbReference type="EMBL" id="KER20294.1"/>
    </source>
</evidence>
<protein>
    <recommendedName>
        <fullName evidence="2">Reverse transcriptase domain-containing protein</fullName>
    </recommendedName>
</protein>
<dbReference type="PANTHER" id="PTHR24559">
    <property type="entry name" value="TRANSPOSON TY3-I GAG-POL POLYPROTEIN"/>
    <property type="match status" value="1"/>
</dbReference>
<feature type="region of interest" description="Disordered" evidence="1">
    <location>
        <begin position="220"/>
        <end position="256"/>
    </location>
</feature>
<dbReference type="InterPro" id="IPR043128">
    <property type="entry name" value="Rev_trsase/Diguanyl_cyclase"/>
</dbReference>
<evidence type="ECO:0000313" key="4">
    <source>
        <dbReference type="Proteomes" id="UP000054324"/>
    </source>
</evidence>
<gene>
    <name evidence="3" type="ORF">T265_11124</name>
</gene>
<dbReference type="CDD" id="cd01647">
    <property type="entry name" value="RT_LTR"/>
    <property type="match status" value="1"/>
</dbReference>
<proteinExistence type="predicted"/>
<name>A0A074ZYP0_OPIVI</name>
<dbReference type="AlphaFoldDB" id="A0A074ZYP0"/>
<dbReference type="InterPro" id="IPR043502">
    <property type="entry name" value="DNA/RNA_pol_sf"/>
</dbReference>
<dbReference type="Proteomes" id="UP000054324">
    <property type="component" value="Unassembled WGS sequence"/>
</dbReference>
<evidence type="ECO:0000256" key="1">
    <source>
        <dbReference type="SAM" id="MobiDB-lite"/>
    </source>
</evidence>
<dbReference type="Gene3D" id="3.30.70.270">
    <property type="match status" value="1"/>
</dbReference>
<dbReference type="Pfam" id="PF00078">
    <property type="entry name" value="RVT_1"/>
    <property type="match status" value="1"/>
</dbReference>
<accession>A0A074ZYP0</accession>
<feature type="domain" description="Reverse transcriptase" evidence="2">
    <location>
        <begin position="21"/>
        <end position="146"/>
    </location>
</feature>
<reference evidence="3 4" key="1">
    <citation type="submission" date="2013-11" db="EMBL/GenBank/DDBJ databases">
        <title>Opisthorchis viverrini - life in the bile duct.</title>
        <authorList>
            <person name="Young N.D."/>
            <person name="Nagarajan N."/>
            <person name="Lin S.J."/>
            <person name="Korhonen P.K."/>
            <person name="Jex A.R."/>
            <person name="Hall R.S."/>
            <person name="Safavi-Hemami H."/>
            <person name="Kaewkong W."/>
            <person name="Bertrand D."/>
            <person name="Gao S."/>
            <person name="Seet Q."/>
            <person name="Wongkham S."/>
            <person name="Teh B.T."/>
            <person name="Wongkham C."/>
            <person name="Intapan P.M."/>
            <person name="Maleewong W."/>
            <person name="Yang X."/>
            <person name="Hu M."/>
            <person name="Wang Z."/>
            <person name="Hofmann A."/>
            <person name="Sternberg P.W."/>
            <person name="Tan P."/>
            <person name="Wang J."/>
            <person name="Gasser R.B."/>
        </authorList>
    </citation>
    <scope>NUCLEOTIDE SEQUENCE [LARGE SCALE GENOMIC DNA]</scope>
</reference>
<feature type="region of interest" description="Disordered" evidence="1">
    <location>
        <begin position="285"/>
        <end position="322"/>
    </location>
</feature>
<dbReference type="InterPro" id="IPR000477">
    <property type="entry name" value="RT_dom"/>
</dbReference>
<evidence type="ECO:0000259" key="2">
    <source>
        <dbReference type="Pfam" id="PF00078"/>
    </source>
</evidence>
<dbReference type="EMBL" id="KL597070">
    <property type="protein sequence ID" value="KER20294.1"/>
    <property type="molecule type" value="Genomic_DNA"/>
</dbReference>
<dbReference type="KEGG" id="ovi:T265_11124"/>
<dbReference type="GeneID" id="20325292"/>
<keyword evidence="4" id="KW-1185">Reference proteome</keyword>
<organism evidence="3 4">
    <name type="scientific">Opisthorchis viverrini</name>
    <name type="common">Southeast Asian liver fluke</name>
    <dbReference type="NCBI Taxonomy" id="6198"/>
    <lineage>
        <taxon>Eukaryota</taxon>
        <taxon>Metazoa</taxon>
        <taxon>Spiralia</taxon>
        <taxon>Lophotrochozoa</taxon>
        <taxon>Platyhelminthes</taxon>
        <taxon>Trematoda</taxon>
        <taxon>Digenea</taxon>
        <taxon>Opisthorchiida</taxon>
        <taxon>Opisthorchiata</taxon>
        <taxon>Opisthorchiidae</taxon>
        <taxon>Opisthorchis</taxon>
    </lineage>
</organism>
<dbReference type="OrthoDB" id="6776789at2759"/>
<feature type="compositionally biased region" description="Basic and acidic residues" evidence="1">
    <location>
        <begin position="313"/>
        <end position="322"/>
    </location>
</feature>
<dbReference type="SUPFAM" id="SSF56672">
    <property type="entry name" value="DNA/RNA polymerases"/>
    <property type="match status" value="1"/>
</dbReference>
<dbReference type="PANTHER" id="PTHR24559:SF435">
    <property type="entry name" value="RIBONUCLEASE H"/>
    <property type="match status" value="1"/>
</dbReference>
<dbReference type="RefSeq" id="XP_009175958.1">
    <property type="nucleotide sequence ID" value="XM_009177694.1"/>
</dbReference>
<dbReference type="STRING" id="6198.A0A074ZYP0"/>